<reference evidence="1" key="2">
    <citation type="submission" date="2012-12" db="EMBL/GenBank/DDBJ databases">
        <authorList>
            <person name="Gao Y.W."/>
            <person name="Fan S.T."/>
            <person name="Sun H.T."/>
            <person name="Wang Z."/>
            <person name="Gao X.L."/>
            <person name="Li Y.G."/>
            <person name="Wang T.C."/>
            <person name="Zhang K."/>
            <person name="Xu W.W."/>
            <person name="Yu Z.J."/>
            <person name="Xia X.Z."/>
        </authorList>
    </citation>
    <scope>NUCLEOTIDE SEQUENCE</scope>
    <source>
        <strain evidence="1">FR3</strain>
    </source>
</reference>
<protein>
    <submittedName>
        <fullName evidence="1">BMA-COQ-3</fullName>
    </submittedName>
</protein>
<dbReference type="EMBL" id="LN856996">
    <property type="protein sequence ID" value="CRZ25075.1"/>
    <property type="molecule type" value="Genomic_DNA"/>
</dbReference>
<name>A0A0H5SAA1_BRUMA</name>
<organism evidence="1">
    <name type="scientific">Brugia malayi</name>
    <name type="common">Filarial nematode worm</name>
    <dbReference type="NCBI Taxonomy" id="6279"/>
    <lineage>
        <taxon>Eukaryota</taxon>
        <taxon>Metazoa</taxon>
        <taxon>Ecdysozoa</taxon>
        <taxon>Nematoda</taxon>
        <taxon>Chromadorea</taxon>
        <taxon>Rhabditida</taxon>
        <taxon>Spirurina</taxon>
        <taxon>Spiruromorpha</taxon>
        <taxon>Filarioidea</taxon>
        <taxon>Onchocercidae</taxon>
        <taxon>Brugia</taxon>
    </lineage>
</organism>
<dbReference type="WormBase" id="Bm6906">
    <property type="protein sequence ID" value="BM45152"/>
    <property type="gene ID" value="WBGene00227167"/>
    <property type="gene designation" value="Bma-coq-3"/>
</dbReference>
<sequence length="124" mass="14713">MIRTATATTREVIPIVSANKAQSRSNVLALYKEMQRYAPKLYKQFHFDDMPLSVFRAALKKQYINNAHLTDFRVIDRKIAECRQVMLACQKHWYNSYHLRNNLFRENVEAKPKDFLSTFLRSKN</sequence>
<dbReference type="OMA" id="MQRYAPK"/>
<dbReference type="AlphaFoldDB" id="A0A0H5SAA1"/>
<proteinExistence type="predicted"/>
<gene>
    <name evidence="2" type="primary">bma-coq-3</name>
    <name evidence="1" type="synonym">Bma-coq-3</name>
    <name evidence="2" type="ORF">Bm6906</name>
    <name evidence="1" type="ORF">BM_Bm6906</name>
</gene>
<evidence type="ECO:0000313" key="1">
    <source>
        <dbReference type="EMBL" id="CRZ25075.1"/>
    </source>
</evidence>
<reference evidence="1" key="1">
    <citation type="journal article" date="2007" name="Science">
        <title>Draft genome of the filarial nematode parasite Brugia malayi.</title>
        <authorList>
            <person name="Ghedin E."/>
            <person name="Wang S."/>
            <person name="Spiro D."/>
            <person name="Caler E."/>
            <person name="Zhao Q."/>
            <person name="Crabtree J."/>
            <person name="Allen J.E."/>
            <person name="Delcher A.L."/>
            <person name="Guiliano D.B."/>
            <person name="Miranda-Saavedra D."/>
            <person name="Angiuoli S.V."/>
            <person name="Creasy T."/>
            <person name="Amedeo P."/>
            <person name="Haas B."/>
            <person name="El-Sayed N.M."/>
            <person name="Wortman J.R."/>
            <person name="Feldblyum T."/>
            <person name="Tallon L."/>
            <person name="Schatz M."/>
            <person name="Shumway M."/>
            <person name="Koo H."/>
            <person name="Salzberg S.L."/>
            <person name="Schobel S."/>
            <person name="Pertea M."/>
            <person name="Pop M."/>
            <person name="White O."/>
            <person name="Barton G.J."/>
            <person name="Carlow C.K."/>
            <person name="Crawford M.J."/>
            <person name="Daub J."/>
            <person name="Dimmic M.W."/>
            <person name="Estes C.F."/>
            <person name="Foster J.M."/>
            <person name="Ganatra M."/>
            <person name="Gregory W.F."/>
            <person name="Johnson N.M."/>
            <person name="Jin J."/>
            <person name="Komuniecki R."/>
            <person name="Korf I."/>
            <person name="Kumar S."/>
            <person name="Laney S."/>
            <person name="Li B.W."/>
            <person name="Li W."/>
            <person name="Lindblom T.H."/>
            <person name="Lustigman S."/>
            <person name="Ma D."/>
            <person name="Maina C.V."/>
            <person name="Martin D.M."/>
            <person name="McCarter J.P."/>
            <person name="McReynolds L."/>
            <person name="Mitreva M."/>
            <person name="Nutman T.B."/>
            <person name="Parkinson J."/>
            <person name="Peregrin-Alvarez J.M."/>
            <person name="Poole C."/>
            <person name="Ren Q."/>
            <person name="Saunders L."/>
            <person name="Sluder A.E."/>
            <person name="Smith K."/>
            <person name="Stanke M."/>
            <person name="Unnasch T.R."/>
            <person name="Ware J."/>
            <person name="Wei A.D."/>
            <person name="Weil G."/>
            <person name="Williams D.J."/>
            <person name="Zhang Y."/>
            <person name="Williams S.A."/>
            <person name="Fraser-Liggett C."/>
            <person name="Slatko B."/>
            <person name="Blaxter M.L."/>
            <person name="Scott A.L."/>
        </authorList>
    </citation>
    <scope>NUCLEOTIDE SEQUENCE</scope>
    <source>
        <strain evidence="1">FR3</strain>
    </source>
</reference>
<accession>A0A0H5SAA1</accession>
<evidence type="ECO:0000313" key="2">
    <source>
        <dbReference type="WormBase" id="Bm6906"/>
    </source>
</evidence>